<protein>
    <submittedName>
        <fullName evidence="2">Uncharacterized protein</fullName>
    </submittedName>
</protein>
<keyword evidence="3" id="KW-1185">Reference proteome</keyword>
<accession>A0A6H5IPY2</accession>
<reference evidence="2 3" key="1">
    <citation type="submission" date="2020-02" db="EMBL/GenBank/DDBJ databases">
        <authorList>
            <person name="Ferguson B K."/>
        </authorList>
    </citation>
    <scope>NUCLEOTIDE SEQUENCE [LARGE SCALE GENOMIC DNA]</scope>
</reference>
<gene>
    <name evidence="2" type="ORF">TBRA_LOCUS8559</name>
</gene>
<feature type="region of interest" description="Disordered" evidence="1">
    <location>
        <begin position="212"/>
        <end position="237"/>
    </location>
</feature>
<dbReference type="EMBL" id="CADCXV010000826">
    <property type="protein sequence ID" value="CAB0036700.1"/>
    <property type="molecule type" value="Genomic_DNA"/>
</dbReference>
<dbReference type="OrthoDB" id="10252354at2759"/>
<sequence length="237" mass="26865">MGNGVSRIFNFPNIDFRTNNEVSNDMSAEKKRLMKLNFPIDDAKTLPSTAEMQSPQVLTGRPNLPLPLKKIPVKYVPLPQETLPDKASASFLCKLIRYITYKPRELMELALRLSSGGAQGSSSRTNNNCRILVRVADREKSLKPREHKQSPSQGTAEHCTRIRAHGILPREDRVRAKSAHYFRIRSRKPKEEKIIADKVLCMQDSSDLACAPMDEKLREPLDAADRSTNEKPTWPSR</sequence>
<evidence type="ECO:0000313" key="2">
    <source>
        <dbReference type="EMBL" id="CAB0036700.1"/>
    </source>
</evidence>
<organism evidence="2 3">
    <name type="scientific">Trichogramma brassicae</name>
    <dbReference type="NCBI Taxonomy" id="86971"/>
    <lineage>
        <taxon>Eukaryota</taxon>
        <taxon>Metazoa</taxon>
        <taxon>Ecdysozoa</taxon>
        <taxon>Arthropoda</taxon>
        <taxon>Hexapoda</taxon>
        <taxon>Insecta</taxon>
        <taxon>Pterygota</taxon>
        <taxon>Neoptera</taxon>
        <taxon>Endopterygota</taxon>
        <taxon>Hymenoptera</taxon>
        <taxon>Apocrita</taxon>
        <taxon>Proctotrupomorpha</taxon>
        <taxon>Chalcidoidea</taxon>
        <taxon>Trichogrammatidae</taxon>
        <taxon>Trichogramma</taxon>
    </lineage>
</organism>
<feature type="compositionally biased region" description="Basic and acidic residues" evidence="1">
    <location>
        <begin position="213"/>
        <end position="229"/>
    </location>
</feature>
<name>A0A6H5IPY2_9HYME</name>
<proteinExistence type="predicted"/>
<evidence type="ECO:0000313" key="3">
    <source>
        <dbReference type="Proteomes" id="UP000479190"/>
    </source>
</evidence>
<evidence type="ECO:0000256" key="1">
    <source>
        <dbReference type="SAM" id="MobiDB-lite"/>
    </source>
</evidence>
<dbReference type="AlphaFoldDB" id="A0A6H5IPY2"/>
<dbReference type="Proteomes" id="UP000479190">
    <property type="component" value="Unassembled WGS sequence"/>
</dbReference>